<dbReference type="InterPro" id="IPR023091">
    <property type="entry name" value="MetalPrtase_cat_dom_sf_prd"/>
</dbReference>
<dbReference type="GO" id="GO:0004521">
    <property type="term" value="F:RNA endonuclease activity"/>
    <property type="evidence" value="ECO:0007669"/>
    <property type="project" value="UniProtKB-UniRule"/>
</dbReference>
<dbReference type="InterPro" id="IPR002036">
    <property type="entry name" value="YbeY"/>
</dbReference>
<dbReference type="HAMAP" id="MF_00009">
    <property type="entry name" value="Endoribonucl_YbeY"/>
    <property type="match status" value="1"/>
</dbReference>
<dbReference type="EMBL" id="CP054719">
    <property type="protein sequence ID" value="QOL20292.1"/>
    <property type="molecule type" value="Genomic_DNA"/>
</dbReference>
<sequence>MSSLSLDVQISLEDARWKKVVNEPIESFLQTYIVAALSHPDIVLQIPKNLEVSVVLTNDDDIRELNRDYRGKDKPTNVLSFPQEVDLSTMKHLDACVLLGDIVLSIDTIQHEIMQQQKLMHHHLAHLIVHSTLHLIGYDHETDSDAELMESLEVDILHHHNIPNPYESDSSYMV</sequence>
<keyword evidence="6 7" id="KW-0862">Zinc</keyword>
<evidence type="ECO:0000256" key="2">
    <source>
        <dbReference type="ARBA" id="ARBA00022722"/>
    </source>
</evidence>
<proteinExistence type="inferred from homology"/>
<evidence type="ECO:0000256" key="7">
    <source>
        <dbReference type="HAMAP-Rule" id="MF_00009"/>
    </source>
</evidence>
<accession>A0A7L9RUR2</accession>
<keyword evidence="4 7" id="KW-0255">Endonuclease</keyword>
<keyword evidence="3 7" id="KW-0479">Metal-binding</keyword>
<evidence type="ECO:0000256" key="4">
    <source>
        <dbReference type="ARBA" id="ARBA00022759"/>
    </source>
</evidence>
<evidence type="ECO:0000313" key="8">
    <source>
        <dbReference type="EMBL" id="QOL20292.1"/>
    </source>
</evidence>
<gene>
    <name evidence="7 8" type="primary">ybeY</name>
    <name evidence="8" type="ORF">CPBP_01081</name>
</gene>
<dbReference type="PROSITE" id="PS01306">
    <property type="entry name" value="UPF0054"/>
    <property type="match status" value="1"/>
</dbReference>
<comment type="cofactor">
    <cofactor evidence="7">
        <name>Zn(2+)</name>
        <dbReference type="ChEBI" id="CHEBI:29105"/>
    </cofactor>
    <text evidence="7">Binds 1 zinc ion.</text>
</comment>
<dbReference type="GO" id="GO:0005737">
    <property type="term" value="C:cytoplasm"/>
    <property type="evidence" value="ECO:0007669"/>
    <property type="project" value="UniProtKB-SubCell"/>
</dbReference>
<dbReference type="EC" id="3.1.-.-" evidence="7"/>
<dbReference type="Gene3D" id="3.40.390.30">
    <property type="entry name" value="Metalloproteases ('zincins'), catalytic domain"/>
    <property type="match status" value="1"/>
</dbReference>
<keyword evidence="2 7" id="KW-0540">Nuclease</keyword>
<feature type="binding site" evidence="7">
    <location>
        <position position="140"/>
    </location>
    <ligand>
        <name>Zn(2+)</name>
        <dbReference type="ChEBI" id="CHEBI:29105"/>
        <note>catalytic</note>
    </ligand>
</feature>
<keyword evidence="9" id="KW-1185">Reference proteome</keyword>
<keyword evidence="5 7" id="KW-0378">Hydrolase</keyword>
<dbReference type="KEGG" id="pbal:CPBP_01081"/>
<dbReference type="RefSeq" id="WP_350331844.1">
    <property type="nucleotide sequence ID" value="NZ_CP054719.1"/>
</dbReference>
<keyword evidence="7" id="KW-0690">Ribosome biogenesis</keyword>
<evidence type="ECO:0000256" key="1">
    <source>
        <dbReference type="ARBA" id="ARBA00010875"/>
    </source>
</evidence>
<dbReference type="Pfam" id="PF02130">
    <property type="entry name" value="YbeY"/>
    <property type="match status" value="1"/>
</dbReference>
<dbReference type="GO" id="GO:0004222">
    <property type="term" value="F:metalloendopeptidase activity"/>
    <property type="evidence" value="ECO:0007669"/>
    <property type="project" value="InterPro"/>
</dbReference>
<evidence type="ECO:0000256" key="3">
    <source>
        <dbReference type="ARBA" id="ARBA00022723"/>
    </source>
</evidence>
<dbReference type="SUPFAM" id="SSF55486">
    <property type="entry name" value="Metalloproteases ('zincins'), catalytic domain"/>
    <property type="match status" value="1"/>
</dbReference>
<dbReference type="InterPro" id="IPR020549">
    <property type="entry name" value="YbeY_CS"/>
</dbReference>
<comment type="function">
    <text evidence="7">Single strand-specific metallo-endoribonuclease involved in late-stage 70S ribosome quality control and in maturation of the 3' terminus of the 16S rRNA.</text>
</comment>
<reference evidence="8 9" key="1">
    <citation type="submission" date="2020-06" db="EMBL/GenBank/DDBJ databases">
        <title>The endosymbiont of the kinetoplastid Bodo saltans is a Paracaedibacter-like alpha-proteobacterium possessing a putative toxin-antitoxin system.</title>
        <authorList>
            <person name="Midha S."/>
            <person name="Rigden D.J."/>
            <person name="Siozios S."/>
            <person name="Hurst G.D.D."/>
            <person name="Jackson A.P."/>
        </authorList>
    </citation>
    <scope>NUCLEOTIDE SEQUENCE [LARGE SCALE GENOMIC DNA]</scope>
    <source>
        <strain evidence="8">Lake Konstanz</strain>
    </source>
</reference>
<organism evidence="8 9">
    <name type="scientific">Candidatus Bodocaedibacter vickermanii</name>
    <dbReference type="NCBI Taxonomy" id="2741701"/>
    <lineage>
        <taxon>Bacteria</taxon>
        <taxon>Pseudomonadati</taxon>
        <taxon>Pseudomonadota</taxon>
        <taxon>Alphaproteobacteria</taxon>
        <taxon>Holosporales</taxon>
        <taxon>Candidatus Paracaedibacteraceae</taxon>
        <taxon>Candidatus Bodocaedibacter</taxon>
    </lineage>
</organism>
<protein>
    <recommendedName>
        <fullName evidence="7">Endoribonuclease YbeY</fullName>
        <ecNumber evidence="7">3.1.-.-</ecNumber>
    </recommendedName>
</protein>
<keyword evidence="7" id="KW-0963">Cytoplasm</keyword>
<name>A0A7L9RUR2_9PROT</name>
<comment type="subcellular location">
    <subcellularLocation>
        <location evidence="7">Cytoplasm</location>
    </subcellularLocation>
</comment>
<dbReference type="AlphaFoldDB" id="A0A7L9RUR2"/>
<evidence type="ECO:0000256" key="6">
    <source>
        <dbReference type="ARBA" id="ARBA00022833"/>
    </source>
</evidence>
<dbReference type="NCBIfam" id="TIGR00043">
    <property type="entry name" value="rRNA maturation RNase YbeY"/>
    <property type="match status" value="1"/>
</dbReference>
<comment type="similarity">
    <text evidence="1 7">Belongs to the endoribonuclease YbeY family.</text>
</comment>
<feature type="binding site" evidence="7">
    <location>
        <position position="130"/>
    </location>
    <ligand>
        <name>Zn(2+)</name>
        <dbReference type="ChEBI" id="CHEBI:29105"/>
        <note>catalytic</note>
    </ligand>
</feature>
<feature type="binding site" evidence="7">
    <location>
        <position position="134"/>
    </location>
    <ligand>
        <name>Zn(2+)</name>
        <dbReference type="ChEBI" id="CHEBI:29105"/>
        <note>catalytic</note>
    </ligand>
</feature>
<dbReference type="PANTHER" id="PTHR46986">
    <property type="entry name" value="ENDORIBONUCLEASE YBEY, CHLOROPLASTIC"/>
    <property type="match status" value="1"/>
</dbReference>
<keyword evidence="7" id="KW-0698">rRNA processing</keyword>
<evidence type="ECO:0000313" key="9">
    <source>
        <dbReference type="Proteomes" id="UP000594001"/>
    </source>
</evidence>
<dbReference type="Proteomes" id="UP000594001">
    <property type="component" value="Chromosome"/>
</dbReference>
<evidence type="ECO:0000256" key="5">
    <source>
        <dbReference type="ARBA" id="ARBA00022801"/>
    </source>
</evidence>
<dbReference type="GO" id="GO:0006364">
    <property type="term" value="P:rRNA processing"/>
    <property type="evidence" value="ECO:0007669"/>
    <property type="project" value="UniProtKB-UniRule"/>
</dbReference>
<dbReference type="GO" id="GO:0008270">
    <property type="term" value="F:zinc ion binding"/>
    <property type="evidence" value="ECO:0007669"/>
    <property type="project" value="UniProtKB-UniRule"/>
</dbReference>
<dbReference type="PANTHER" id="PTHR46986:SF1">
    <property type="entry name" value="ENDORIBONUCLEASE YBEY, CHLOROPLASTIC"/>
    <property type="match status" value="1"/>
</dbReference>